<evidence type="ECO:0000256" key="1">
    <source>
        <dbReference type="ARBA" id="ARBA00007447"/>
    </source>
</evidence>
<dbReference type="InterPro" id="IPR021109">
    <property type="entry name" value="Peptidase_aspartic_dom_sf"/>
</dbReference>
<evidence type="ECO:0000256" key="3">
    <source>
        <dbReference type="ARBA" id="ARBA00022801"/>
    </source>
</evidence>
<dbReference type="GO" id="GO:0008233">
    <property type="term" value="F:peptidase activity"/>
    <property type="evidence" value="ECO:0007669"/>
    <property type="project" value="UniProtKB-KW"/>
</dbReference>
<dbReference type="Gene3D" id="2.40.70.10">
    <property type="entry name" value="Acid Proteases"/>
    <property type="match status" value="2"/>
</dbReference>
<feature type="domain" description="Xylanase inhibitor C-terminal" evidence="4">
    <location>
        <begin position="241"/>
        <end position="283"/>
    </location>
</feature>
<organism evidence="6 7">
    <name type="scientific">Rubroshorea leprosula</name>
    <dbReference type="NCBI Taxonomy" id="152421"/>
    <lineage>
        <taxon>Eukaryota</taxon>
        <taxon>Viridiplantae</taxon>
        <taxon>Streptophyta</taxon>
        <taxon>Embryophyta</taxon>
        <taxon>Tracheophyta</taxon>
        <taxon>Spermatophyta</taxon>
        <taxon>Magnoliopsida</taxon>
        <taxon>eudicotyledons</taxon>
        <taxon>Gunneridae</taxon>
        <taxon>Pentapetalae</taxon>
        <taxon>rosids</taxon>
        <taxon>malvids</taxon>
        <taxon>Malvales</taxon>
        <taxon>Dipterocarpaceae</taxon>
        <taxon>Rubroshorea</taxon>
    </lineage>
</organism>
<dbReference type="GO" id="GO:0005576">
    <property type="term" value="C:extracellular region"/>
    <property type="evidence" value="ECO:0007669"/>
    <property type="project" value="TreeGrafter"/>
</dbReference>
<evidence type="ECO:0000313" key="6">
    <source>
        <dbReference type="EMBL" id="GKV34452.1"/>
    </source>
</evidence>
<dbReference type="InterPro" id="IPR051708">
    <property type="entry name" value="Plant_Aspart_Prot_A1"/>
</dbReference>
<evidence type="ECO:0008006" key="8">
    <source>
        <dbReference type="Google" id="ProtNLM"/>
    </source>
</evidence>
<comment type="caution">
    <text evidence="6">The sequence shown here is derived from an EMBL/GenBank/DDBJ whole genome shotgun (WGS) entry which is preliminary data.</text>
</comment>
<keyword evidence="2" id="KW-0645">Protease</keyword>
<feature type="domain" description="Xylanase inhibitor N-terminal" evidence="5">
    <location>
        <begin position="8"/>
        <end position="179"/>
    </location>
</feature>
<dbReference type="GO" id="GO:0006508">
    <property type="term" value="P:proteolysis"/>
    <property type="evidence" value="ECO:0007669"/>
    <property type="project" value="UniProtKB-KW"/>
</dbReference>
<accession>A0AAV5LCJ4</accession>
<protein>
    <recommendedName>
        <fullName evidence="8">Peptidase A1 domain-containing protein</fullName>
    </recommendedName>
</protein>
<evidence type="ECO:0000259" key="5">
    <source>
        <dbReference type="Pfam" id="PF14543"/>
    </source>
</evidence>
<reference evidence="6 7" key="1">
    <citation type="journal article" date="2021" name="Commun. Biol.">
        <title>The genome of Shorea leprosula (Dipterocarpaceae) highlights the ecological relevance of drought in aseasonal tropical rainforests.</title>
        <authorList>
            <person name="Ng K.K.S."/>
            <person name="Kobayashi M.J."/>
            <person name="Fawcett J.A."/>
            <person name="Hatakeyama M."/>
            <person name="Paape T."/>
            <person name="Ng C.H."/>
            <person name="Ang C.C."/>
            <person name="Tnah L.H."/>
            <person name="Lee C.T."/>
            <person name="Nishiyama T."/>
            <person name="Sese J."/>
            <person name="O'Brien M.J."/>
            <person name="Copetti D."/>
            <person name="Mohd Noor M.I."/>
            <person name="Ong R.C."/>
            <person name="Putra M."/>
            <person name="Sireger I.Z."/>
            <person name="Indrioko S."/>
            <person name="Kosugi Y."/>
            <person name="Izuno A."/>
            <person name="Isagi Y."/>
            <person name="Lee S.L."/>
            <person name="Shimizu K.K."/>
        </authorList>
    </citation>
    <scope>NUCLEOTIDE SEQUENCE [LARGE SCALE GENOMIC DNA]</scope>
    <source>
        <strain evidence="6">214</strain>
    </source>
</reference>
<keyword evidence="3" id="KW-0378">Hydrolase</keyword>
<dbReference type="PANTHER" id="PTHR47967:SF123">
    <property type="entry name" value="ASPARTIC PROTEINASE NEPENTHESIN-1-LIKE"/>
    <property type="match status" value="1"/>
</dbReference>
<dbReference type="SUPFAM" id="SSF50630">
    <property type="entry name" value="Acid proteases"/>
    <property type="match status" value="1"/>
</dbReference>
<keyword evidence="7" id="KW-1185">Reference proteome</keyword>
<dbReference type="Pfam" id="PF14543">
    <property type="entry name" value="TAXi_N"/>
    <property type="match status" value="1"/>
</dbReference>
<dbReference type="AlphaFoldDB" id="A0AAV5LCJ4"/>
<dbReference type="EMBL" id="BPVZ01000105">
    <property type="protein sequence ID" value="GKV34452.1"/>
    <property type="molecule type" value="Genomic_DNA"/>
</dbReference>
<name>A0AAV5LCJ4_9ROSI</name>
<proteinExistence type="inferred from homology"/>
<dbReference type="PANTHER" id="PTHR47967">
    <property type="entry name" value="OS07G0603500 PROTEIN-RELATED"/>
    <property type="match status" value="1"/>
</dbReference>
<comment type="similarity">
    <text evidence="1">Belongs to the peptidase A1 family.</text>
</comment>
<sequence length="292" mass="33058">MLRDNFFYMVQVGIGSNGVPLYLLMDTARYGLTWTQCQPCIYCYPMRTPKFDSRSSFSYRPPPCNHRLCINCQNGVCFYNIRYGGGATTSGVMAFETFAFQITPLTATVIDNTAFGCSNDNRKIQLAKNGVISGILGLDKSAQSLLNQQVFGSIIQGRFSYCLVPFTQALQTPSFLRFGEDIPPRHECGISTNRIFTRNLPGHGRWVRIVMRAFQRCYDSRQLQRIEARCLIREGKFAHFIDTEQAYFCVALVAGDKRTVLGAWHQQNMRVIYDLVTAGLQFEETNCGDDTT</sequence>
<dbReference type="InterPro" id="IPR032799">
    <property type="entry name" value="TAXi_C"/>
</dbReference>
<dbReference type="Pfam" id="PF14541">
    <property type="entry name" value="TAXi_C"/>
    <property type="match status" value="1"/>
</dbReference>
<dbReference type="Proteomes" id="UP001054252">
    <property type="component" value="Unassembled WGS sequence"/>
</dbReference>
<dbReference type="InterPro" id="IPR032861">
    <property type="entry name" value="TAXi_N"/>
</dbReference>
<evidence type="ECO:0000256" key="2">
    <source>
        <dbReference type="ARBA" id="ARBA00022670"/>
    </source>
</evidence>
<evidence type="ECO:0000313" key="7">
    <source>
        <dbReference type="Proteomes" id="UP001054252"/>
    </source>
</evidence>
<gene>
    <name evidence="6" type="ORF">SLEP1_g42824</name>
</gene>
<evidence type="ECO:0000259" key="4">
    <source>
        <dbReference type="Pfam" id="PF14541"/>
    </source>
</evidence>